<protein>
    <submittedName>
        <fullName evidence="2">Serine/threonine phosphoprotein phosphatase</fullName>
    </submittedName>
</protein>
<gene>
    <name evidence="2" type="ORF">XCCB100_3125</name>
</gene>
<dbReference type="Proteomes" id="UP000001188">
    <property type="component" value="Chromosome"/>
</dbReference>
<dbReference type="KEGG" id="xca:xcc-b100_3125"/>
<dbReference type="AlphaFoldDB" id="B0RXC4"/>
<dbReference type="InterPro" id="IPR001932">
    <property type="entry name" value="PPM-type_phosphatase-like_dom"/>
</dbReference>
<dbReference type="Pfam" id="PF13672">
    <property type="entry name" value="PP2C_2"/>
    <property type="match status" value="1"/>
</dbReference>
<evidence type="ECO:0000259" key="1">
    <source>
        <dbReference type="Pfam" id="PF13672"/>
    </source>
</evidence>
<feature type="domain" description="PPM-type phosphatase" evidence="1">
    <location>
        <begin position="19"/>
        <end position="234"/>
    </location>
</feature>
<name>B0RXC4_XANCB</name>
<dbReference type="Gene3D" id="3.60.40.10">
    <property type="entry name" value="PPM-type phosphatase domain"/>
    <property type="match status" value="1"/>
</dbReference>
<proteinExistence type="predicted"/>
<dbReference type="SUPFAM" id="SSF81606">
    <property type="entry name" value="PP2C-like"/>
    <property type="match status" value="1"/>
</dbReference>
<evidence type="ECO:0000313" key="3">
    <source>
        <dbReference type="Proteomes" id="UP000001188"/>
    </source>
</evidence>
<organism evidence="2 3">
    <name type="scientific">Xanthomonas campestris pv. campestris (strain B100)</name>
    <dbReference type="NCBI Taxonomy" id="509169"/>
    <lineage>
        <taxon>Bacteria</taxon>
        <taxon>Pseudomonadati</taxon>
        <taxon>Pseudomonadota</taxon>
        <taxon>Gammaproteobacteria</taxon>
        <taxon>Lysobacterales</taxon>
        <taxon>Lysobacteraceae</taxon>
        <taxon>Xanthomonas</taxon>
    </lineage>
</organism>
<accession>B0RXC4</accession>
<sequence length="274" mass="29510">MGQRVMDLQDWRVVAASSIGTSHIKFGTDCQDAYEQEFLPEHGTVLLVASDGAGSASQSETGAKLATSEIRDCVRNHFGDGHGVEEITRDVVLNWLAGVTTRIAHRAAADGLEVREYACTLVAAIVSPTHTCFFQVGDGAIVIRPRGDDWAYVFWPQHGEYINTTVFVTDPAAVLNAEFSCNVGAVDEVAVFTDGIEALVLHQATQSVHSPFFDKIFAPVRALEGAGYSEDLSSKLEAYLASPVICERTDDDKTLLLASRLAKLPDAPAPVEDA</sequence>
<dbReference type="HOGENOM" id="CLU_066842_1_1_6"/>
<evidence type="ECO:0000313" key="2">
    <source>
        <dbReference type="EMBL" id="CAP52490.1"/>
    </source>
</evidence>
<dbReference type="InterPro" id="IPR036457">
    <property type="entry name" value="PPM-type-like_dom_sf"/>
</dbReference>
<reference evidence="2 3" key="1">
    <citation type="journal article" date="2008" name="J. Biotechnol.">
        <title>The genome of Xanthomonas campestris pv. campestris B100 and its use for the reconstruction of metabolic pathways involved in xanthan biosynthesis.</title>
        <authorList>
            <person name="Vorholter F.J."/>
            <person name="Schneiker S."/>
            <person name="Goesmann A."/>
            <person name="Krause L."/>
            <person name="Bekel T."/>
            <person name="Kaiser O."/>
            <person name="Linke B."/>
            <person name="Patschkowski T."/>
            <person name="Ruckert C."/>
            <person name="Schmid J."/>
            <person name="Sidhu V.K."/>
            <person name="Sieber V."/>
            <person name="Tauch A."/>
            <person name="Watt S.A."/>
            <person name="Weisshaar B."/>
            <person name="Becker A."/>
            <person name="Niehaus K."/>
            <person name="Puhler A."/>
        </authorList>
    </citation>
    <scope>NUCLEOTIDE SEQUENCE [LARGE SCALE GENOMIC DNA]</scope>
    <source>
        <strain evidence="2 3">B100</strain>
    </source>
</reference>
<dbReference type="EMBL" id="AM920689">
    <property type="protein sequence ID" value="CAP52490.1"/>
    <property type="molecule type" value="Genomic_DNA"/>
</dbReference>